<gene>
    <name evidence="3" type="ORF">RJ641_005727</name>
</gene>
<evidence type="ECO:0000259" key="2">
    <source>
        <dbReference type="PROSITE" id="PS51222"/>
    </source>
</evidence>
<feature type="domain" description="DCD" evidence="2">
    <location>
        <begin position="46"/>
        <end position="178"/>
    </location>
</feature>
<dbReference type="Pfam" id="PF10539">
    <property type="entry name" value="Dev_Cell_Death"/>
    <property type="match status" value="1"/>
</dbReference>
<reference evidence="3 4" key="1">
    <citation type="submission" date="2023-12" db="EMBL/GenBank/DDBJ databases">
        <title>A high-quality genome assembly for Dillenia turbinata (Dilleniales).</title>
        <authorList>
            <person name="Chanderbali A."/>
        </authorList>
    </citation>
    <scope>NUCLEOTIDE SEQUENCE [LARGE SCALE GENOMIC DNA]</scope>
    <source>
        <strain evidence="3">LSX21</strain>
        <tissue evidence="3">Leaf</tissue>
    </source>
</reference>
<keyword evidence="4" id="KW-1185">Reference proteome</keyword>
<dbReference type="InterPro" id="IPR044832">
    <property type="entry name" value="NRP-like"/>
</dbReference>
<sequence>MAVVVDKFNLAPMGAGRKRLTLNLKEKFSLVWTVNGSVSARNLKKEDLAGVIFGCKHSTINECYFKQLQVYQLHMSYVRKINPGLPLFLFNYSDRKLHGIFEAASTGQLSIDPHGWTHDNAEETPYPARVRIQIRAQCFPLSEEQFRPIIADNYYEERLFWFELDRIQTKRLISLFSASPVLANTSITQNMEKWSTLFSATRFQHNECFDNPAASANSIHPHHKNIEWESSWDSPTSIGESEVLEAPVQETKKKNEQEVGHVKPNNGYSYPSYASILEAPVKETGEKNEKANEKANSGCTYASVLMAPVKEAEKKWEQPNNGCSYASLLRLQNWTSISSPRGNFCIMSGDSCPSSPYTSKEDKNIKIIESNVFFPHANELNKKCESSHVTPCLQANGQLLEATNLTDSTGTNEEELVLVEHNDDSIYPLVVSEGGVLVSGDMAEGGYLTEPSSAFAILGQKNGVETALEEYAEQSYELNLEYGSSFNACSIDGESQCSEASTDKDAIEIYEEGLVRTILNKESSLMVQQMKQEDVGNDENLCLTSTTASQPVYEPSSEAAGVLDKSSDLYAAVAELIHEVHKLKASQKKDIQKINSLEQALRIEHYYVSNSETQHLKDRRRTMESWPCREQAKPISSSEQYAEHEKSLLLVGGFDGSSWLSALDAYSPSLDLVKRLSSMSFLRSYASSVKLNGEIYIFGGVNGSSWYDAVESYNLESSRWMIQPSLNKRKGNLAGASINTNIYTLGGGNGSDCFSEVELLDPNVGRSLERFDHRETSWTRLESMSTRRGCHSLVTMNEKLYALGGHDGFGMLSSVEVFDPQIDSWRTLKPMRDPRGYSGAAVHEGKVYMIGGLNDTEKALNTVEIFDGNGWTMSNLKAVGRRCFLSAIPL</sequence>
<dbReference type="Gene3D" id="2.120.10.80">
    <property type="entry name" value="Kelch-type beta propeller"/>
    <property type="match status" value="2"/>
</dbReference>
<protein>
    <submittedName>
        <fullName evidence="3">Development/cell death domain</fullName>
    </submittedName>
</protein>
<dbReference type="GO" id="GO:0034976">
    <property type="term" value="P:response to endoplasmic reticulum stress"/>
    <property type="evidence" value="ECO:0007669"/>
    <property type="project" value="InterPro"/>
</dbReference>
<dbReference type="PROSITE" id="PS51222">
    <property type="entry name" value="DCD"/>
    <property type="match status" value="1"/>
</dbReference>
<dbReference type="InterPro" id="IPR015915">
    <property type="entry name" value="Kelch-typ_b-propeller"/>
</dbReference>
<evidence type="ECO:0000313" key="4">
    <source>
        <dbReference type="Proteomes" id="UP001370490"/>
    </source>
</evidence>
<dbReference type="PANTHER" id="PTHR46034">
    <property type="match status" value="1"/>
</dbReference>
<dbReference type="PANTHER" id="PTHR46034:SF23">
    <property type="entry name" value="DCD (DEVELOPMENT AND CELL DEATH) DOMAIN PROTEIN"/>
    <property type="match status" value="1"/>
</dbReference>
<dbReference type="SMART" id="SM00767">
    <property type="entry name" value="DCD"/>
    <property type="match status" value="1"/>
</dbReference>
<name>A0AAN8Z9C0_9MAGN</name>
<dbReference type="SUPFAM" id="SSF117281">
    <property type="entry name" value="Kelch motif"/>
    <property type="match status" value="2"/>
</dbReference>
<dbReference type="Pfam" id="PF01344">
    <property type="entry name" value="Kelch_1"/>
    <property type="match status" value="3"/>
</dbReference>
<dbReference type="EMBL" id="JBAMMX010000013">
    <property type="protein sequence ID" value="KAK6929522.1"/>
    <property type="molecule type" value="Genomic_DNA"/>
</dbReference>
<comment type="caution">
    <text evidence="3">The sequence shown here is derived from an EMBL/GenBank/DDBJ whole genome shotgun (WGS) entry which is preliminary data.</text>
</comment>
<feature type="compositionally biased region" description="Basic and acidic residues" evidence="1">
    <location>
        <begin position="250"/>
        <end position="261"/>
    </location>
</feature>
<dbReference type="Proteomes" id="UP001370490">
    <property type="component" value="Unassembled WGS sequence"/>
</dbReference>
<evidence type="ECO:0000256" key="1">
    <source>
        <dbReference type="SAM" id="MobiDB-lite"/>
    </source>
</evidence>
<dbReference type="SMART" id="SM00612">
    <property type="entry name" value="Kelch"/>
    <property type="match status" value="5"/>
</dbReference>
<proteinExistence type="predicted"/>
<organism evidence="3 4">
    <name type="scientific">Dillenia turbinata</name>
    <dbReference type="NCBI Taxonomy" id="194707"/>
    <lineage>
        <taxon>Eukaryota</taxon>
        <taxon>Viridiplantae</taxon>
        <taxon>Streptophyta</taxon>
        <taxon>Embryophyta</taxon>
        <taxon>Tracheophyta</taxon>
        <taxon>Spermatophyta</taxon>
        <taxon>Magnoliopsida</taxon>
        <taxon>eudicotyledons</taxon>
        <taxon>Gunneridae</taxon>
        <taxon>Pentapetalae</taxon>
        <taxon>Dilleniales</taxon>
        <taxon>Dilleniaceae</taxon>
        <taxon>Dillenia</taxon>
    </lineage>
</organism>
<accession>A0AAN8Z9C0</accession>
<dbReference type="InterPro" id="IPR013989">
    <property type="entry name" value="Dev_and_cell_death_domain"/>
</dbReference>
<dbReference type="InterPro" id="IPR006652">
    <property type="entry name" value="Kelch_1"/>
</dbReference>
<feature type="region of interest" description="Disordered" evidence="1">
    <location>
        <begin position="243"/>
        <end position="264"/>
    </location>
</feature>
<evidence type="ECO:0000313" key="3">
    <source>
        <dbReference type="EMBL" id="KAK6929522.1"/>
    </source>
</evidence>
<dbReference type="AlphaFoldDB" id="A0AAN8Z9C0"/>